<dbReference type="GeneID" id="36843008"/>
<organism evidence="1">
    <name type="scientific">Pandoravirus neocaledonia</name>
    <dbReference type="NCBI Taxonomy" id="2107708"/>
    <lineage>
        <taxon>Viruses</taxon>
        <taxon>Pandoravirus</taxon>
    </lineage>
</organism>
<dbReference type="InterPro" id="IPR011333">
    <property type="entry name" value="SKP1/BTB/POZ_sf"/>
</dbReference>
<accession>A0A2U7UD60</accession>
<proteinExistence type="predicted"/>
<protein>
    <submittedName>
        <fullName evidence="1">BTB incomplete domain containing protein</fullName>
    </submittedName>
</protein>
<dbReference type="RefSeq" id="YP_009482298.1">
    <property type="nucleotide sequence ID" value="NC_037666.1"/>
</dbReference>
<dbReference type="EMBL" id="MG011690">
    <property type="protein sequence ID" value="AVK76295.1"/>
    <property type="molecule type" value="Genomic_DNA"/>
</dbReference>
<dbReference type="KEGG" id="vg:36843008"/>
<reference evidence="1" key="1">
    <citation type="journal article" date="2018" name="Nat. Commun.">
        <title>Diversity and evolution of the emerging Pandoraviridae family.</title>
        <authorList>
            <person name="Legendre M."/>
            <person name="Fabre E."/>
            <person name="Poirot O."/>
            <person name="Jeudy S."/>
            <person name="Lartigue A."/>
            <person name="Alempic J.M."/>
            <person name="Beucher L."/>
            <person name="Philippe N."/>
            <person name="Bertaux L."/>
            <person name="Christo-Foroux E."/>
            <person name="Labadie K."/>
            <person name="Coute Y."/>
            <person name="Abergel C."/>
            <person name="Claverie J.M."/>
        </authorList>
    </citation>
    <scope>NUCLEOTIDE SEQUENCE [LARGE SCALE GENOMIC DNA]</scope>
    <source>
        <strain evidence="1">Neocaledonia</strain>
    </source>
</reference>
<dbReference type="Gene3D" id="3.30.710.10">
    <property type="entry name" value="Potassium Channel Kv1.1, Chain A"/>
    <property type="match status" value="1"/>
</dbReference>
<dbReference type="Proteomes" id="UP000249287">
    <property type="component" value="Segment"/>
</dbReference>
<gene>
    <name evidence="1" type="ORF">pneo_cds_688</name>
</gene>
<name>A0A2U7UD60_9VIRU</name>
<sequence length="230" mass="24734">MDVDERATPPSATHLRLNVGGVTRRVEKTLAGLAPPGSRARALLTAPQSDGEVCFVDECAAHFDRMVDCLRHGTGALDCMRPYDAAVAMSLLADREGPSSSLSCDGLVVWIDGSAVTHAPTQTCDPGDAVQQRDGIVRLAVGGSAEPMDVSKSTLRSRATMKSDSRHESLLALMASNDARWHTPTLDGRLCIDQNPRHFAIVLDCQRHGVDLVAHLRSPYDLWGVRAIAD</sequence>
<evidence type="ECO:0000313" key="1">
    <source>
        <dbReference type="EMBL" id="AVK76295.1"/>
    </source>
</evidence>